<proteinExistence type="predicted"/>
<dbReference type="EMBL" id="BSXT01001789">
    <property type="protein sequence ID" value="GMF45134.1"/>
    <property type="molecule type" value="Genomic_DNA"/>
</dbReference>
<dbReference type="AlphaFoldDB" id="A0A9W6XTG4"/>
<dbReference type="Proteomes" id="UP001165121">
    <property type="component" value="Unassembled WGS sequence"/>
</dbReference>
<name>A0A9W6XTG4_9STRA</name>
<reference evidence="1" key="1">
    <citation type="submission" date="2023-04" db="EMBL/GenBank/DDBJ databases">
        <title>Phytophthora fragariaefolia NBRC 109709.</title>
        <authorList>
            <person name="Ichikawa N."/>
            <person name="Sato H."/>
            <person name="Tonouchi N."/>
        </authorList>
    </citation>
    <scope>NUCLEOTIDE SEQUENCE</scope>
    <source>
        <strain evidence="1">NBRC 109709</strain>
    </source>
</reference>
<organism evidence="1 2">
    <name type="scientific">Phytophthora fragariaefolia</name>
    <dbReference type="NCBI Taxonomy" id="1490495"/>
    <lineage>
        <taxon>Eukaryota</taxon>
        <taxon>Sar</taxon>
        <taxon>Stramenopiles</taxon>
        <taxon>Oomycota</taxon>
        <taxon>Peronosporomycetes</taxon>
        <taxon>Peronosporales</taxon>
        <taxon>Peronosporaceae</taxon>
        <taxon>Phytophthora</taxon>
    </lineage>
</organism>
<gene>
    <name evidence="1" type="ORF">Pfra01_001601900</name>
</gene>
<evidence type="ECO:0000313" key="1">
    <source>
        <dbReference type="EMBL" id="GMF45134.1"/>
    </source>
</evidence>
<accession>A0A9W6XTG4</accession>
<protein>
    <submittedName>
        <fullName evidence="1">Unnamed protein product</fullName>
    </submittedName>
</protein>
<evidence type="ECO:0000313" key="2">
    <source>
        <dbReference type="Proteomes" id="UP001165121"/>
    </source>
</evidence>
<comment type="caution">
    <text evidence="1">The sequence shown here is derived from an EMBL/GenBank/DDBJ whole genome shotgun (WGS) entry which is preliminary data.</text>
</comment>
<keyword evidence="2" id="KW-1185">Reference proteome</keyword>
<sequence>MVDQYEQISQVCIIVPTGCSQFPATSLKSPKCSHTALDEPYQPRKVARYQTAFPPGEEVQDYSFKITAMGGSEQRYFPKE</sequence>